<accession>A0ABR9H9C3</accession>
<evidence type="ECO:0000313" key="2">
    <source>
        <dbReference type="Proteomes" id="UP000639010"/>
    </source>
</evidence>
<sequence length="337" mass="38538">ASLRSDSLVSFSRNGWAVSRGITGQFVRNAQLIKSSLKRARNISIINEKIREIIDKSILEIDREQTSKDKEKTTKRKQFEQIMNCIKSYSKAEFEFYEAIKEIENFKLKIDTKRIQSMGHILYIENDFNLNKTMFLQVVNSMLKTEHQIAKFEDILPESIFESKFSKKAPKVVDYENFEERIKDKFSEMNSKRYKIITEDGRDFNSLSAGWKTAIILDLILGWESDTATLIIDQPEDNLATTYINTGLISAIKKCKKNKQVILVSHNATIPMLGDAQNVILCKNNSGIITIRSDVLEGSIGGQRVVDHIAHITDGGKASIKKRVKKYNLKNYTEAKL</sequence>
<proteinExistence type="predicted"/>
<dbReference type="EMBL" id="JADBGG010000059">
    <property type="protein sequence ID" value="MBE1427327.1"/>
    <property type="molecule type" value="Genomic_DNA"/>
</dbReference>
<gene>
    <name evidence="1" type="ORF">H4684_004019</name>
</gene>
<dbReference type="InterPro" id="IPR027417">
    <property type="entry name" value="P-loop_NTPase"/>
</dbReference>
<dbReference type="Gene3D" id="3.40.50.300">
    <property type="entry name" value="P-loop containing nucleotide triphosphate hydrolases"/>
    <property type="match status" value="1"/>
</dbReference>
<evidence type="ECO:0000313" key="1">
    <source>
        <dbReference type="EMBL" id="MBE1427327.1"/>
    </source>
</evidence>
<name>A0ABR9H9C3_9BACT</name>
<reference evidence="1 2" key="1">
    <citation type="submission" date="2020-10" db="EMBL/GenBank/DDBJ databases">
        <title>Genomic Encyclopedia of Type Strains, Phase IV (KMG-IV): sequencing the most valuable type-strain genomes for metagenomic binning, comparative biology and taxonomic classification.</title>
        <authorList>
            <person name="Goeker M."/>
        </authorList>
    </citation>
    <scope>NUCLEOTIDE SEQUENCE [LARGE SCALE GENOMIC DNA]</scope>
    <source>
        <strain evidence="1 2">DSM 4194</strain>
    </source>
</reference>
<keyword evidence="2" id="KW-1185">Reference proteome</keyword>
<organism evidence="1 2">
    <name type="scientific">Desulfomicrobium macestii</name>
    <dbReference type="NCBI Taxonomy" id="90731"/>
    <lineage>
        <taxon>Bacteria</taxon>
        <taxon>Pseudomonadati</taxon>
        <taxon>Thermodesulfobacteriota</taxon>
        <taxon>Desulfovibrionia</taxon>
        <taxon>Desulfovibrionales</taxon>
        <taxon>Desulfomicrobiaceae</taxon>
        <taxon>Desulfomicrobium</taxon>
    </lineage>
</organism>
<feature type="non-terminal residue" evidence="1">
    <location>
        <position position="1"/>
    </location>
</feature>
<dbReference type="SUPFAM" id="SSF52540">
    <property type="entry name" value="P-loop containing nucleoside triphosphate hydrolases"/>
    <property type="match status" value="1"/>
</dbReference>
<dbReference type="Proteomes" id="UP000639010">
    <property type="component" value="Unassembled WGS sequence"/>
</dbReference>
<protein>
    <recommendedName>
        <fullName evidence="3">ATPase AAA-type core domain-containing protein</fullName>
    </recommendedName>
</protein>
<comment type="caution">
    <text evidence="1">The sequence shown here is derived from an EMBL/GenBank/DDBJ whole genome shotgun (WGS) entry which is preliminary data.</text>
</comment>
<evidence type="ECO:0008006" key="3">
    <source>
        <dbReference type="Google" id="ProtNLM"/>
    </source>
</evidence>